<dbReference type="EMBL" id="MU806044">
    <property type="protein sequence ID" value="KAJ3841298.1"/>
    <property type="molecule type" value="Genomic_DNA"/>
</dbReference>
<evidence type="ECO:0000256" key="1">
    <source>
        <dbReference type="SAM" id="MobiDB-lite"/>
    </source>
</evidence>
<reference evidence="3" key="1">
    <citation type="submission" date="2022-08" db="EMBL/GenBank/DDBJ databases">
        <authorList>
            <consortium name="DOE Joint Genome Institute"/>
            <person name="Min B."/>
            <person name="Riley R."/>
            <person name="Sierra-Patev S."/>
            <person name="Naranjo-Ortiz M."/>
            <person name="Looney B."/>
            <person name="Konkel Z."/>
            <person name="Slot J.C."/>
            <person name="Sakamoto Y."/>
            <person name="Steenwyk J.L."/>
            <person name="Rokas A."/>
            <person name="Carro J."/>
            <person name="Camarero S."/>
            <person name="Ferreira P."/>
            <person name="Molpeceres G."/>
            <person name="Ruiz-Duenas F.J."/>
            <person name="Serrano A."/>
            <person name="Henrissat B."/>
            <person name="Drula E."/>
            <person name="Hughes K.W."/>
            <person name="Mata J.L."/>
            <person name="Ishikawa N.K."/>
            <person name="Vargas-Isla R."/>
            <person name="Ushijima S."/>
            <person name="Smith C.A."/>
            <person name="Ahrendt S."/>
            <person name="Andreopoulos W."/>
            <person name="He G."/>
            <person name="Labutti K."/>
            <person name="Lipzen A."/>
            <person name="Ng V."/>
            <person name="Sandor L."/>
            <person name="Barry K."/>
            <person name="Martinez A.T."/>
            <person name="Xiao Y."/>
            <person name="Gibbons J.G."/>
            <person name="Terashima K."/>
            <person name="Hibbett D.S."/>
            <person name="Grigoriev I.V."/>
        </authorList>
    </citation>
    <scope>NUCLEOTIDE SEQUENCE</scope>
    <source>
        <strain evidence="3">TFB9207</strain>
    </source>
</reference>
<proteinExistence type="predicted"/>
<keyword evidence="4" id="KW-1185">Reference proteome</keyword>
<feature type="compositionally biased region" description="Basic residues" evidence="1">
    <location>
        <begin position="111"/>
        <end position="121"/>
    </location>
</feature>
<feature type="region of interest" description="Disordered" evidence="1">
    <location>
        <begin position="49"/>
        <end position="121"/>
    </location>
</feature>
<protein>
    <submittedName>
        <fullName evidence="3">Uncharacterized protein</fullName>
    </submittedName>
</protein>
<keyword evidence="2" id="KW-0732">Signal</keyword>
<feature type="compositionally biased region" description="Polar residues" evidence="1">
    <location>
        <begin position="49"/>
        <end position="64"/>
    </location>
</feature>
<evidence type="ECO:0000313" key="3">
    <source>
        <dbReference type="EMBL" id="KAJ3841298.1"/>
    </source>
</evidence>
<feature type="signal peptide" evidence="2">
    <location>
        <begin position="1"/>
        <end position="22"/>
    </location>
</feature>
<feature type="chain" id="PRO_5041278340" evidence="2">
    <location>
        <begin position="23"/>
        <end position="258"/>
    </location>
</feature>
<gene>
    <name evidence="3" type="ORF">F5878DRAFT_22417</name>
</gene>
<organism evidence="3 4">
    <name type="scientific">Lentinula raphanica</name>
    <dbReference type="NCBI Taxonomy" id="153919"/>
    <lineage>
        <taxon>Eukaryota</taxon>
        <taxon>Fungi</taxon>
        <taxon>Dikarya</taxon>
        <taxon>Basidiomycota</taxon>
        <taxon>Agaricomycotina</taxon>
        <taxon>Agaricomycetes</taxon>
        <taxon>Agaricomycetidae</taxon>
        <taxon>Agaricales</taxon>
        <taxon>Marasmiineae</taxon>
        <taxon>Omphalotaceae</taxon>
        <taxon>Lentinula</taxon>
    </lineage>
</organism>
<evidence type="ECO:0000256" key="2">
    <source>
        <dbReference type="SAM" id="SignalP"/>
    </source>
</evidence>
<comment type="caution">
    <text evidence="3">The sequence shown here is derived from an EMBL/GenBank/DDBJ whole genome shotgun (WGS) entry which is preliminary data.</text>
</comment>
<evidence type="ECO:0000313" key="4">
    <source>
        <dbReference type="Proteomes" id="UP001163846"/>
    </source>
</evidence>
<dbReference type="AlphaFoldDB" id="A0AA38PE78"/>
<sequence length="258" mass="28874">MIFSRPNRMMLIAALGMISVLALPVPDEIDVSTAPSASSINMIVHARSDPSQVDSMSKRMVNSGQPPPLEPVEPQTSASGAPAHPMYRQQGAPGNSVQPASCPLPPPGGRQFRRKPQIHKKDRTIADKISGIKQSHFYELDEDLQRYLETNLFSQLPSSGKRRNISQVKAQKIMPLLNAYAGLALEENQVKDEIERIRELLKIYPQCQDVYGPLIGRFEKKHLESNDMINIGLADPNHYGSFYLDAYFYEEIPTSSYH</sequence>
<accession>A0AA38PE78</accession>
<dbReference type="Proteomes" id="UP001163846">
    <property type="component" value="Unassembled WGS sequence"/>
</dbReference>
<name>A0AA38PE78_9AGAR</name>